<feature type="transmembrane region" description="Helical" evidence="1">
    <location>
        <begin position="194"/>
        <end position="213"/>
    </location>
</feature>
<evidence type="ECO:0000313" key="3">
    <source>
        <dbReference type="Proteomes" id="UP001211907"/>
    </source>
</evidence>
<keyword evidence="1" id="KW-0472">Membrane</keyword>
<proteinExistence type="predicted"/>
<sequence>MHKINPHNFTCSKGKSGTKQCRMGYPVGIRISSTGISYIGTAINEEGQIVYCECIPQHKSTNRIKDPNNPFTSYETSPWVFEQHKPELDATVVPNSIALALASGANGNSQIVCGFESAIGSIYYLTDYITKDGGVLSKILPCLAEAIKHTEKYPSTAEDTRTDFQKTIHVLQQFTNNVTTMEEHTTVEICASNIVFPVEIIYLYMLMAWLAKRKSENQSLHARQLRDYVGHITLHALQYAYVLPNNDTAAGALFGLVIGAIVVQGAVVPLLYRRVAGTAESRRLNVCQLRVAVHWLAHVTLMPPVPFASRVLLVPATLAATAAPPLPD</sequence>
<name>A0AAD5XB65_9FUNG</name>
<keyword evidence="1" id="KW-0812">Transmembrane</keyword>
<gene>
    <name evidence="2" type="ORF">HK100_007400</name>
</gene>
<evidence type="ECO:0000313" key="2">
    <source>
        <dbReference type="EMBL" id="KAJ3090577.1"/>
    </source>
</evidence>
<protein>
    <submittedName>
        <fullName evidence="2">Uncharacterized protein</fullName>
    </submittedName>
</protein>
<dbReference type="EMBL" id="JADGJH010003490">
    <property type="protein sequence ID" value="KAJ3090577.1"/>
    <property type="molecule type" value="Genomic_DNA"/>
</dbReference>
<keyword evidence="1" id="KW-1133">Transmembrane helix</keyword>
<dbReference type="Proteomes" id="UP001211907">
    <property type="component" value="Unassembled WGS sequence"/>
</dbReference>
<evidence type="ECO:0000256" key="1">
    <source>
        <dbReference type="SAM" id="Phobius"/>
    </source>
</evidence>
<dbReference type="AlphaFoldDB" id="A0AAD5XB65"/>
<reference evidence="2" key="1">
    <citation type="submission" date="2020-05" db="EMBL/GenBank/DDBJ databases">
        <title>Phylogenomic resolution of chytrid fungi.</title>
        <authorList>
            <person name="Stajich J.E."/>
            <person name="Amses K."/>
            <person name="Simmons R."/>
            <person name="Seto K."/>
            <person name="Myers J."/>
            <person name="Bonds A."/>
            <person name="Quandt C.A."/>
            <person name="Barry K."/>
            <person name="Liu P."/>
            <person name="Grigoriev I."/>
            <person name="Longcore J.E."/>
            <person name="James T.Y."/>
        </authorList>
    </citation>
    <scope>NUCLEOTIDE SEQUENCE</scope>
    <source>
        <strain evidence="2">JEL0513</strain>
    </source>
</reference>
<keyword evidence="3" id="KW-1185">Reference proteome</keyword>
<comment type="caution">
    <text evidence="2">The sequence shown here is derived from an EMBL/GenBank/DDBJ whole genome shotgun (WGS) entry which is preliminary data.</text>
</comment>
<accession>A0AAD5XB65</accession>
<organism evidence="2 3">
    <name type="scientific">Physocladia obscura</name>
    <dbReference type="NCBI Taxonomy" id="109957"/>
    <lineage>
        <taxon>Eukaryota</taxon>
        <taxon>Fungi</taxon>
        <taxon>Fungi incertae sedis</taxon>
        <taxon>Chytridiomycota</taxon>
        <taxon>Chytridiomycota incertae sedis</taxon>
        <taxon>Chytridiomycetes</taxon>
        <taxon>Chytridiales</taxon>
        <taxon>Chytriomycetaceae</taxon>
        <taxon>Physocladia</taxon>
    </lineage>
</organism>
<feature type="transmembrane region" description="Helical" evidence="1">
    <location>
        <begin position="249"/>
        <end position="272"/>
    </location>
</feature>